<feature type="transmembrane region" description="Helical" evidence="9">
    <location>
        <begin position="144"/>
        <end position="175"/>
    </location>
</feature>
<dbReference type="InterPro" id="IPR013525">
    <property type="entry name" value="ABC2_TM"/>
</dbReference>
<dbReference type="RefSeq" id="WP_270044006.1">
    <property type="nucleotide sequence ID" value="NZ_JAPDOD010000037.1"/>
</dbReference>
<evidence type="ECO:0000313" key="12">
    <source>
        <dbReference type="Proteomes" id="UP001149140"/>
    </source>
</evidence>
<keyword evidence="3" id="KW-0813">Transport</keyword>
<comment type="subcellular location">
    <subcellularLocation>
        <location evidence="1">Cell inner membrane</location>
        <topology evidence="1">Multi-pass membrane protein</topology>
    </subcellularLocation>
</comment>
<organism evidence="11 12">
    <name type="scientific">Solirubrobacter ginsenosidimutans</name>
    <dbReference type="NCBI Taxonomy" id="490573"/>
    <lineage>
        <taxon>Bacteria</taxon>
        <taxon>Bacillati</taxon>
        <taxon>Actinomycetota</taxon>
        <taxon>Thermoleophilia</taxon>
        <taxon>Solirubrobacterales</taxon>
        <taxon>Solirubrobacteraceae</taxon>
        <taxon>Solirubrobacter</taxon>
    </lineage>
</organism>
<keyword evidence="5 9" id="KW-0812">Transmembrane</keyword>
<feature type="domain" description="ABC-2 type transporter transmembrane" evidence="10">
    <location>
        <begin position="58"/>
        <end position="259"/>
    </location>
</feature>
<sequence>MTNLSAETPSGAPGSAAQREAERLAAPADPSIRRLQPGGRRVAISDIWTSFPIASRIATRDVRIRFKQSAIGPLWLLVQPIGILFGFVLVFNGVTHVDTDGIPYAPFAVVGIAVWSCANLALAAGVRTHVVNWRFVRLVACPRIAFVTAAILSSIPNLLITLALAVVVIVASGLFFPLQVLLLPLPIAWLLLLLWSMTNLLSALNVRRHDVGELVPVILQGGIFVTPVGYAIGNVSPNLKLLLSLNPFTGIIEAFRWCMLGAPVTELALGLALATTVLLTIVGWWVFVRLEPSFADVV</sequence>
<feature type="region of interest" description="Disordered" evidence="8">
    <location>
        <begin position="1"/>
        <end position="25"/>
    </location>
</feature>
<name>A0A9X3MZW9_9ACTN</name>
<feature type="transmembrane region" description="Helical" evidence="9">
    <location>
        <begin position="214"/>
        <end position="233"/>
    </location>
</feature>
<comment type="caution">
    <text evidence="11">The sequence shown here is derived from an EMBL/GenBank/DDBJ whole genome shotgun (WGS) entry which is preliminary data.</text>
</comment>
<reference evidence="11" key="1">
    <citation type="submission" date="2022-10" db="EMBL/GenBank/DDBJ databases">
        <title>The WGS of Solirubrobacter ginsenosidimutans DSM 21036.</title>
        <authorList>
            <person name="Jiang Z."/>
        </authorList>
    </citation>
    <scope>NUCLEOTIDE SEQUENCE</scope>
    <source>
        <strain evidence="11">DSM 21036</strain>
    </source>
</reference>
<proteinExistence type="inferred from homology"/>
<keyword evidence="6 9" id="KW-1133">Transmembrane helix</keyword>
<keyword evidence="4" id="KW-1003">Cell membrane</keyword>
<evidence type="ECO:0000256" key="5">
    <source>
        <dbReference type="ARBA" id="ARBA00022692"/>
    </source>
</evidence>
<accession>A0A9X3MZW9</accession>
<protein>
    <submittedName>
        <fullName evidence="11">ABC transporter permease</fullName>
    </submittedName>
</protein>
<feature type="transmembrane region" description="Helical" evidence="9">
    <location>
        <begin position="70"/>
        <end position="91"/>
    </location>
</feature>
<dbReference type="AlphaFoldDB" id="A0A9X3MZW9"/>
<keyword evidence="7 9" id="KW-0472">Membrane</keyword>
<dbReference type="EMBL" id="JAPDOD010000037">
    <property type="protein sequence ID" value="MDA0164756.1"/>
    <property type="molecule type" value="Genomic_DNA"/>
</dbReference>
<keyword evidence="12" id="KW-1185">Reference proteome</keyword>
<evidence type="ECO:0000256" key="3">
    <source>
        <dbReference type="ARBA" id="ARBA00022448"/>
    </source>
</evidence>
<evidence type="ECO:0000256" key="1">
    <source>
        <dbReference type="ARBA" id="ARBA00004429"/>
    </source>
</evidence>
<comment type="similarity">
    <text evidence="2">Belongs to the ABC-2 integral membrane protein family.</text>
</comment>
<dbReference type="PANTHER" id="PTHR30413:SF8">
    <property type="entry name" value="TRANSPORT PERMEASE PROTEIN"/>
    <property type="match status" value="1"/>
</dbReference>
<evidence type="ECO:0000259" key="10">
    <source>
        <dbReference type="Pfam" id="PF01061"/>
    </source>
</evidence>
<evidence type="ECO:0000313" key="11">
    <source>
        <dbReference type="EMBL" id="MDA0164756.1"/>
    </source>
</evidence>
<feature type="transmembrane region" description="Helical" evidence="9">
    <location>
        <begin position="267"/>
        <end position="287"/>
    </location>
</feature>
<evidence type="ECO:0000256" key="7">
    <source>
        <dbReference type="ARBA" id="ARBA00023136"/>
    </source>
</evidence>
<dbReference type="Pfam" id="PF01061">
    <property type="entry name" value="ABC2_membrane"/>
    <property type="match status" value="1"/>
</dbReference>
<dbReference type="GO" id="GO:0140359">
    <property type="term" value="F:ABC-type transporter activity"/>
    <property type="evidence" value="ECO:0007669"/>
    <property type="project" value="InterPro"/>
</dbReference>
<dbReference type="PANTHER" id="PTHR30413">
    <property type="entry name" value="INNER MEMBRANE TRANSPORT PERMEASE"/>
    <property type="match status" value="1"/>
</dbReference>
<dbReference type="GO" id="GO:0005886">
    <property type="term" value="C:plasma membrane"/>
    <property type="evidence" value="ECO:0007669"/>
    <property type="project" value="UniProtKB-SubCell"/>
</dbReference>
<dbReference type="Proteomes" id="UP001149140">
    <property type="component" value="Unassembled WGS sequence"/>
</dbReference>
<evidence type="ECO:0000256" key="6">
    <source>
        <dbReference type="ARBA" id="ARBA00022989"/>
    </source>
</evidence>
<evidence type="ECO:0000256" key="2">
    <source>
        <dbReference type="ARBA" id="ARBA00007783"/>
    </source>
</evidence>
<evidence type="ECO:0000256" key="8">
    <source>
        <dbReference type="SAM" id="MobiDB-lite"/>
    </source>
</evidence>
<evidence type="ECO:0000256" key="4">
    <source>
        <dbReference type="ARBA" id="ARBA00022475"/>
    </source>
</evidence>
<dbReference type="GO" id="GO:0015920">
    <property type="term" value="P:lipopolysaccharide transport"/>
    <property type="evidence" value="ECO:0007669"/>
    <property type="project" value="TreeGrafter"/>
</dbReference>
<gene>
    <name evidence="11" type="ORF">OM076_31095</name>
</gene>
<evidence type="ECO:0000256" key="9">
    <source>
        <dbReference type="SAM" id="Phobius"/>
    </source>
</evidence>
<feature type="transmembrane region" description="Helical" evidence="9">
    <location>
        <begin position="103"/>
        <end position="123"/>
    </location>
</feature>
<feature type="transmembrane region" description="Helical" evidence="9">
    <location>
        <begin position="181"/>
        <end position="202"/>
    </location>
</feature>